<comment type="similarity">
    <text evidence="3">Belongs to the HAD-like hydrolase superfamily. CbbY/CbbZ/Gph/YieH family.</text>
</comment>
<dbReference type="GO" id="GO:0005829">
    <property type="term" value="C:cytosol"/>
    <property type="evidence" value="ECO:0007669"/>
    <property type="project" value="TreeGrafter"/>
</dbReference>
<organism evidence="5 6">
    <name type="scientific">Rubrivivax gelatinosus</name>
    <name type="common">Rhodocyclus gelatinosus</name>
    <name type="synonym">Rhodopseudomonas gelatinosa</name>
    <dbReference type="NCBI Taxonomy" id="28068"/>
    <lineage>
        <taxon>Bacteria</taxon>
        <taxon>Pseudomonadati</taxon>
        <taxon>Pseudomonadota</taxon>
        <taxon>Betaproteobacteria</taxon>
        <taxon>Burkholderiales</taxon>
        <taxon>Sphaerotilaceae</taxon>
        <taxon>Rubrivivax</taxon>
    </lineage>
</organism>
<dbReference type="InterPro" id="IPR023198">
    <property type="entry name" value="PGP-like_dom2"/>
</dbReference>
<sequence length="221" mass="23495">MLRALLIDLDGTLVDTAPELALALNATLRAWQRETVDEETVRGWIGDGARALLEKAFGGPVSEAVWQHFSLVYGEICGLHSTLFPGARELLQRLSDDGVRLALLTNKEQVFAHRLLARHDIADLFDLLVAGDSLAVRKPDPAVAGHALAALDVPAEEAALLGDSVTDVRTARAAGLRAWVVGHGYPAGEFAGADRPDAFVATLAELDPQALAGGADRQSIH</sequence>
<dbReference type="EMBL" id="SLXD01000018">
    <property type="protein sequence ID" value="TCO98029.1"/>
    <property type="molecule type" value="Genomic_DNA"/>
</dbReference>
<dbReference type="SFLD" id="SFLDG01129">
    <property type="entry name" value="C1.5:_HAD__Beta-PGM__Phosphata"/>
    <property type="match status" value="1"/>
</dbReference>
<dbReference type="Gene3D" id="1.10.150.240">
    <property type="entry name" value="Putative phosphatase, domain 2"/>
    <property type="match status" value="1"/>
</dbReference>
<dbReference type="PANTHER" id="PTHR43434">
    <property type="entry name" value="PHOSPHOGLYCOLATE PHOSPHATASE"/>
    <property type="match status" value="1"/>
</dbReference>
<dbReference type="SUPFAM" id="SSF56784">
    <property type="entry name" value="HAD-like"/>
    <property type="match status" value="1"/>
</dbReference>
<dbReference type="Proteomes" id="UP000295106">
    <property type="component" value="Unassembled WGS sequence"/>
</dbReference>
<dbReference type="NCBIfam" id="TIGR01549">
    <property type="entry name" value="HAD-SF-IA-v1"/>
    <property type="match status" value="1"/>
</dbReference>
<accession>A0A4R2LX37</accession>
<dbReference type="InterPro" id="IPR006439">
    <property type="entry name" value="HAD-SF_hydro_IA"/>
</dbReference>
<dbReference type="AlphaFoldDB" id="A0A4R2LX37"/>
<dbReference type="PANTHER" id="PTHR43434:SF1">
    <property type="entry name" value="PHOSPHOGLYCOLATE PHOSPHATASE"/>
    <property type="match status" value="1"/>
</dbReference>
<protein>
    <recommendedName>
        <fullName evidence="4">phosphoglycolate phosphatase</fullName>
        <ecNumber evidence="4">3.1.3.18</ecNumber>
    </recommendedName>
</protein>
<dbReference type="GO" id="GO:0008967">
    <property type="term" value="F:phosphoglycolate phosphatase activity"/>
    <property type="evidence" value="ECO:0007669"/>
    <property type="project" value="UniProtKB-EC"/>
</dbReference>
<reference evidence="5 6" key="1">
    <citation type="submission" date="2019-03" db="EMBL/GenBank/DDBJ databases">
        <title>Genomic Encyclopedia of Type Strains, Phase IV (KMG-IV): sequencing the most valuable type-strain genomes for metagenomic binning, comparative biology and taxonomic classification.</title>
        <authorList>
            <person name="Goeker M."/>
        </authorList>
    </citation>
    <scope>NUCLEOTIDE SEQUENCE [LARGE SCALE GENOMIC DNA]</scope>
    <source>
        <strain evidence="5 6">DSM 1709</strain>
    </source>
</reference>
<comment type="catalytic activity">
    <reaction evidence="1">
        <text>2-phosphoglycolate + H2O = glycolate + phosphate</text>
        <dbReference type="Rhea" id="RHEA:14369"/>
        <dbReference type="ChEBI" id="CHEBI:15377"/>
        <dbReference type="ChEBI" id="CHEBI:29805"/>
        <dbReference type="ChEBI" id="CHEBI:43474"/>
        <dbReference type="ChEBI" id="CHEBI:58033"/>
        <dbReference type="EC" id="3.1.3.18"/>
    </reaction>
</comment>
<dbReference type="InterPro" id="IPR036412">
    <property type="entry name" value="HAD-like_sf"/>
</dbReference>
<dbReference type="PRINTS" id="PR00413">
    <property type="entry name" value="HADHALOGNASE"/>
</dbReference>
<dbReference type="EC" id="3.1.3.18" evidence="4"/>
<evidence type="ECO:0000313" key="6">
    <source>
        <dbReference type="Proteomes" id="UP000295106"/>
    </source>
</evidence>
<dbReference type="GO" id="GO:0006281">
    <property type="term" value="P:DNA repair"/>
    <property type="evidence" value="ECO:0007669"/>
    <property type="project" value="TreeGrafter"/>
</dbReference>
<dbReference type="NCBIfam" id="TIGR01509">
    <property type="entry name" value="HAD-SF-IA-v3"/>
    <property type="match status" value="1"/>
</dbReference>
<dbReference type="InterPro" id="IPR023214">
    <property type="entry name" value="HAD_sf"/>
</dbReference>
<dbReference type="SFLD" id="SFLDS00003">
    <property type="entry name" value="Haloacid_Dehalogenase"/>
    <property type="match status" value="1"/>
</dbReference>
<dbReference type="RefSeq" id="WP_132649456.1">
    <property type="nucleotide sequence ID" value="NZ_CP181386.1"/>
</dbReference>
<evidence type="ECO:0000313" key="5">
    <source>
        <dbReference type="EMBL" id="TCO98029.1"/>
    </source>
</evidence>
<evidence type="ECO:0000256" key="3">
    <source>
        <dbReference type="ARBA" id="ARBA00006171"/>
    </source>
</evidence>
<proteinExistence type="inferred from homology"/>
<comment type="caution">
    <text evidence="5">The sequence shown here is derived from an EMBL/GenBank/DDBJ whole genome shotgun (WGS) entry which is preliminary data.</text>
</comment>
<dbReference type="InterPro" id="IPR050155">
    <property type="entry name" value="HAD-like_hydrolase_sf"/>
</dbReference>
<dbReference type="OrthoDB" id="9807630at2"/>
<dbReference type="SFLD" id="SFLDG01135">
    <property type="entry name" value="C1.5.6:_HAD__Beta-PGM__Phospha"/>
    <property type="match status" value="1"/>
</dbReference>
<name>A0A4R2LX37_RUBGE</name>
<evidence type="ECO:0000256" key="2">
    <source>
        <dbReference type="ARBA" id="ARBA00004818"/>
    </source>
</evidence>
<dbReference type="Pfam" id="PF00702">
    <property type="entry name" value="Hydrolase"/>
    <property type="match status" value="1"/>
</dbReference>
<evidence type="ECO:0000256" key="4">
    <source>
        <dbReference type="ARBA" id="ARBA00013078"/>
    </source>
</evidence>
<gene>
    <name evidence="5" type="ORF">EV684_1182</name>
</gene>
<evidence type="ECO:0000256" key="1">
    <source>
        <dbReference type="ARBA" id="ARBA00000830"/>
    </source>
</evidence>
<dbReference type="GeneID" id="99684021"/>
<comment type="pathway">
    <text evidence="2">Organic acid metabolism; glycolate biosynthesis; glycolate from 2-phosphoglycolate: step 1/1.</text>
</comment>
<dbReference type="Gene3D" id="3.40.50.1000">
    <property type="entry name" value="HAD superfamily/HAD-like"/>
    <property type="match status" value="1"/>
</dbReference>